<dbReference type="GO" id="GO:0016020">
    <property type="term" value="C:membrane"/>
    <property type="evidence" value="ECO:0007669"/>
    <property type="project" value="UniProtKB-SubCell"/>
</dbReference>
<organism evidence="9 10">
    <name type="scientific">Pedobacter frigidisoli</name>
    <dbReference type="NCBI Taxonomy" id="2530455"/>
    <lineage>
        <taxon>Bacteria</taxon>
        <taxon>Pseudomonadati</taxon>
        <taxon>Bacteroidota</taxon>
        <taxon>Sphingobacteriia</taxon>
        <taxon>Sphingobacteriales</taxon>
        <taxon>Sphingobacteriaceae</taxon>
        <taxon>Pedobacter</taxon>
    </lineage>
</organism>
<gene>
    <name evidence="9" type="ORF">EZ449_19445</name>
</gene>
<dbReference type="GO" id="GO:0016780">
    <property type="term" value="F:phosphotransferase activity, for other substituted phosphate groups"/>
    <property type="evidence" value="ECO:0007669"/>
    <property type="project" value="TreeGrafter"/>
</dbReference>
<evidence type="ECO:0000256" key="5">
    <source>
        <dbReference type="ARBA" id="ARBA00022989"/>
    </source>
</evidence>
<dbReference type="OrthoDB" id="9808602at2"/>
<keyword evidence="10" id="KW-1185">Reference proteome</keyword>
<feature type="transmembrane region" description="Helical" evidence="7">
    <location>
        <begin position="106"/>
        <end position="124"/>
    </location>
</feature>
<evidence type="ECO:0000313" key="10">
    <source>
        <dbReference type="Proteomes" id="UP000291485"/>
    </source>
</evidence>
<evidence type="ECO:0000256" key="6">
    <source>
        <dbReference type="ARBA" id="ARBA00023136"/>
    </source>
</evidence>
<feature type="transmembrane region" description="Helical" evidence="7">
    <location>
        <begin position="37"/>
        <end position="59"/>
    </location>
</feature>
<dbReference type="PANTHER" id="PTHR30576">
    <property type="entry name" value="COLANIC BIOSYNTHESIS UDP-GLUCOSE LIPID CARRIER TRANSFERASE"/>
    <property type="match status" value="1"/>
</dbReference>
<dbReference type="InterPro" id="IPR017475">
    <property type="entry name" value="EPS_sugar_tfrase"/>
</dbReference>
<evidence type="ECO:0000256" key="3">
    <source>
        <dbReference type="ARBA" id="ARBA00022679"/>
    </source>
</evidence>
<dbReference type="RefSeq" id="WP_131562049.1">
    <property type="nucleotide sequence ID" value="NZ_SJSN01000019.1"/>
</dbReference>
<feature type="transmembrane region" description="Helical" evidence="7">
    <location>
        <begin position="283"/>
        <end position="305"/>
    </location>
</feature>
<dbReference type="Proteomes" id="UP000291485">
    <property type="component" value="Unassembled WGS sequence"/>
</dbReference>
<evidence type="ECO:0000256" key="7">
    <source>
        <dbReference type="SAM" id="Phobius"/>
    </source>
</evidence>
<dbReference type="PANTHER" id="PTHR30576:SF0">
    <property type="entry name" value="UNDECAPRENYL-PHOSPHATE N-ACETYLGALACTOSAMINYL 1-PHOSPHATE TRANSFERASE-RELATED"/>
    <property type="match status" value="1"/>
</dbReference>
<keyword evidence="3 9" id="KW-0808">Transferase</keyword>
<dbReference type="AlphaFoldDB" id="A0A4R0NQA1"/>
<feature type="domain" description="Bacterial sugar transferase" evidence="8">
    <location>
        <begin position="278"/>
        <end position="462"/>
    </location>
</feature>
<keyword evidence="5 7" id="KW-1133">Transmembrane helix</keyword>
<evidence type="ECO:0000259" key="8">
    <source>
        <dbReference type="Pfam" id="PF02397"/>
    </source>
</evidence>
<keyword evidence="4 7" id="KW-0812">Transmembrane</keyword>
<dbReference type="InterPro" id="IPR003362">
    <property type="entry name" value="Bact_transf"/>
</dbReference>
<name>A0A4R0NQA1_9SPHI</name>
<sequence length="469" mass="53764">MKSRHVLILISFLIIFDALAINIAFGVIFLADIVNGSGIGVHAALMILVNATWFASALVNKTYAYRNVQFTELLYRKSAFTFIGQILMLGAIFSLFSQKIAFNESFFYLLITEFVAVTIVRYVTYLSERFYIKMDGYKKNVAFIGGDDIGLKLEQFFLNNRLSVKFAGSFQELPTPSTSIGTTQVDELRKDISYAIENHLDEVYTTQFPGHSKAMDQLLELAERNCVRVKFVASPASYLQDSDNFASANYLLSNFYDGIPILTNRPEPLNLLSNRVVKRAFDIAFSLFVIVFILSWFVPLMTILIRLESRGSAIFRQLRSGRDNKPFYCYKFRSMRINDQSHHKQASKGDPRITRIGAFIRKTSIDELPQFFNVLKGNMSIVGPRPHMLKHTEEYSKIINKYMVRHFLKPGITGWAQVNGFRGETKEPAQMLGRVNHDIWYMENWSLFTDIKIIYKTVRNALKGEDNAF</sequence>
<dbReference type="NCBIfam" id="TIGR03025">
    <property type="entry name" value="EPS_sugtrans"/>
    <property type="match status" value="1"/>
</dbReference>
<evidence type="ECO:0000256" key="4">
    <source>
        <dbReference type="ARBA" id="ARBA00022692"/>
    </source>
</evidence>
<protein>
    <submittedName>
        <fullName evidence="9">Exopolysaccharide biosynthesis polyprenyl glycosylphosphotransferase</fullName>
    </submittedName>
</protein>
<evidence type="ECO:0000256" key="2">
    <source>
        <dbReference type="ARBA" id="ARBA00006464"/>
    </source>
</evidence>
<feature type="transmembrane region" description="Helical" evidence="7">
    <location>
        <begin position="7"/>
        <end position="31"/>
    </location>
</feature>
<dbReference type="EMBL" id="SJSN01000019">
    <property type="protein sequence ID" value="TCD01973.1"/>
    <property type="molecule type" value="Genomic_DNA"/>
</dbReference>
<keyword evidence="6 7" id="KW-0472">Membrane</keyword>
<dbReference type="Pfam" id="PF02397">
    <property type="entry name" value="Bac_transf"/>
    <property type="match status" value="1"/>
</dbReference>
<proteinExistence type="inferred from homology"/>
<evidence type="ECO:0000313" key="9">
    <source>
        <dbReference type="EMBL" id="TCD01973.1"/>
    </source>
</evidence>
<feature type="transmembrane region" description="Helical" evidence="7">
    <location>
        <begin position="79"/>
        <end position="100"/>
    </location>
</feature>
<comment type="caution">
    <text evidence="9">The sequence shown here is derived from an EMBL/GenBank/DDBJ whole genome shotgun (WGS) entry which is preliminary data.</text>
</comment>
<evidence type="ECO:0000256" key="1">
    <source>
        <dbReference type="ARBA" id="ARBA00004141"/>
    </source>
</evidence>
<comment type="subcellular location">
    <subcellularLocation>
        <location evidence="1">Membrane</location>
        <topology evidence="1">Multi-pass membrane protein</topology>
    </subcellularLocation>
</comment>
<accession>A0A4R0NQA1</accession>
<reference evidence="9 10" key="1">
    <citation type="submission" date="2019-02" db="EMBL/GenBank/DDBJ databases">
        <title>Pedobacter sp. RP-3-11 sp. nov., isolated from Arctic soil.</title>
        <authorList>
            <person name="Dahal R.H."/>
        </authorList>
    </citation>
    <scope>NUCLEOTIDE SEQUENCE [LARGE SCALE GENOMIC DNA]</scope>
    <source>
        <strain evidence="9 10">RP-3-11</strain>
    </source>
</reference>
<comment type="similarity">
    <text evidence="2">Belongs to the bacterial sugar transferase family.</text>
</comment>